<evidence type="ECO:0000313" key="2">
    <source>
        <dbReference type="EMBL" id="KAK3268410.1"/>
    </source>
</evidence>
<dbReference type="Proteomes" id="UP001190700">
    <property type="component" value="Unassembled WGS sequence"/>
</dbReference>
<reference evidence="2 3" key="1">
    <citation type="journal article" date="2015" name="Genome Biol. Evol.">
        <title>Comparative Genomics of a Bacterivorous Green Alga Reveals Evolutionary Causalities and Consequences of Phago-Mixotrophic Mode of Nutrition.</title>
        <authorList>
            <person name="Burns J.A."/>
            <person name="Paasch A."/>
            <person name="Narechania A."/>
            <person name="Kim E."/>
        </authorList>
    </citation>
    <scope>NUCLEOTIDE SEQUENCE [LARGE SCALE GENOMIC DNA]</scope>
    <source>
        <strain evidence="2 3">PLY_AMNH</strain>
    </source>
</reference>
<sequence>MQPAQLFGTDHQGHGHQQLQPPPGLPAPPAGGGEVAALAASVQALTKVVTQQVAAADRQMSAITQLSADAATSAAAVAAAPTPGAIAGPGTRASPGPGRLAVPAVGAAAAAARGYPASHASGTHACSTGGTGSTSSCDSARIRLPRRKGGATAPGGAPNPGKEGSVKNRTGRKNSVVQRDTSSAGNQQSLPANKRGRDGIDDLLAVGRFAYQPLCDGSHWRALFFDQQVDESGKTHVCLFYSYGPNPAEGVRGHKELMVATKA</sequence>
<dbReference type="AlphaFoldDB" id="A0AAE0FZE6"/>
<accession>A0AAE0FZE6</accession>
<evidence type="ECO:0000313" key="3">
    <source>
        <dbReference type="Proteomes" id="UP001190700"/>
    </source>
</evidence>
<feature type="compositionally biased region" description="Low complexity" evidence="1">
    <location>
        <begin position="118"/>
        <end position="139"/>
    </location>
</feature>
<protein>
    <submittedName>
        <fullName evidence="2">Uncharacterized protein</fullName>
    </submittedName>
</protein>
<feature type="region of interest" description="Disordered" evidence="1">
    <location>
        <begin position="1"/>
        <end position="33"/>
    </location>
</feature>
<dbReference type="EMBL" id="LGRX02011844">
    <property type="protein sequence ID" value="KAK3268410.1"/>
    <property type="molecule type" value="Genomic_DNA"/>
</dbReference>
<gene>
    <name evidence="2" type="ORF">CYMTET_23087</name>
</gene>
<name>A0AAE0FZE6_9CHLO</name>
<evidence type="ECO:0000256" key="1">
    <source>
        <dbReference type="SAM" id="MobiDB-lite"/>
    </source>
</evidence>
<feature type="compositionally biased region" description="Pro residues" evidence="1">
    <location>
        <begin position="20"/>
        <end position="29"/>
    </location>
</feature>
<comment type="caution">
    <text evidence="2">The sequence shown here is derived from an EMBL/GenBank/DDBJ whole genome shotgun (WGS) entry which is preliminary data.</text>
</comment>
<feature type="region of interest" description="Disordered" evidence="1">
    <location>
        <begin position="118"/>
        <end position="196"/>
    </location>
</feature>
<proteinExistence type="predicted"/>
<organism evidence="2 3">
    <name type="scientific">Cymbomonas tetramitiformis</name>
    <dbReference type="NCBI Taxonomy" id="36881"/>
    <lineage>
        <taxon>Eukaryota</taxon>
        <taxon>Viridiplantae</taxon>
        <taxon>Chlorophyta</taxon>
        <taxon>Pyramimonadophyceae</taxon>
        <taxon>Pyramimonadales</taxon>
        <taxon>Pyramimonadaceae</taxon>
        <taxon>Cymbomonas</taxon>
    </lineage>
</organism>
<feature type="compositionally biased region" description="Low complexity" evidence="1">
    <location>
        <begin position="150"/>
        <end position="161"/>
    </location>
</feature>
<keyword evidence="3" id="KW-1185">Reference proteome</keyword>
<feature type="compositionally biased region" description="Polar residues" evidence="1">
    <location>
        <begin position="173"/>
        <end position="191"/>
    </location>
</feature>